<reference evidence="1" key="1">
    <citation type="submission" date="2022-11" db="EMBL/GenBank/DDBJ databases">
        <authorList>
            <person name="Hyden B.L."/>
            <person name="Feng K."/>
            <person name="Yates T."/>
            <person name="Jawdy S."/>
            <person name="Smart L.B."/>
            <person name="Muchero W."/>
        </authorList>
    </citation>
    <scope>NUCLEOTIDE SEQUENCE</scope>
    <source>
        <tissue evidence="1">Shoot tip</tissue>
    </source>
</reference>
<evidence type="ECO:0000313" key="1">
    <source>
        <dbReference type="EMBL" id="KAJ6717775.1"/>
    </source>
</evidence>
<organism evidence="1 2">
    <name type="scientific">Salix purpurea</name>
    <name type="common">Purple osier willow</name>
    <dbReference type="NCBI Taxonomy" id="77065"/>
    <lineage>
        <taxon>Eukaryota</taxon>
        <taxon>Viridiplantae</taxon>
        <taxon>Streptophyta</taxon>
        <taxon>Embryophyta</taxon>
        <taxon>Tracheophyta</taxon>
        <taxon>Spermatophyta</taxon>
        <taxon>Magnoliopsida</taxon>
        <taxon>eudicotyledons</taxon>
        <taxon>Gunneridae</taxon>
        <taxon>Pentapetalae</taxon>
        <taxon>rosids</taxon>
        <taxon>fabids</taxon>
        <taxon>Malpighiales</taxon>
        <taxon>Salicaceae</taxon>
        <taxon>Saliceae</taxon>
        <taxon>Salix</taxon>
    </lineage>
</organism>
<dbReference type="EMBL" id="JAPFFK010000014">
    <property type="protein sequence ID" value="KAJ6717775.1"/>
    <property type="molecule type" value="Genomic_DNA"/>
</dbReference>
<reference evidence="1" key="2">
    <citation type="journal article" date="2023" name="Int. J. Mol. Sci.">
        <title>De Novo Assembly and Annotation of 11 Diverse Shrub Willow (Salix) Genomes Reveals Novel Gene Organization in Sex-Linked Regions.</title>
        <authorList>
            <person name="Hyden B."/>
            <person name="Feng K."/>
            <person name="Yates T.B."/>
            <person name="Jawdy S."/>
            <person name="Cereghino C."/>
            <person name="Smart L.B."/>
            <person name="Muchero W."/>
        </authorList>
    </citation>
    <scope>NUCLEOTIDE SEQUENCE</scope>
    <source>
        <tissue evidence="1">Shoot tip</tissue>
    </source>
</reference>
<evidence type="ECO:0000313" key="2">
    <source>
        <dbReference type="Proteomes" id="UP001151532"/>
    </source>
</evidence>
<accession>A0A9Q0TU51</accession>
<dbReference type="AlphaFoldDB" id="A0A9Q0TU51"/>
<proteinExistence type="predicted"/>
<gene>
    <name evidence="1" type="ORF">OIU79_005838</name>
</gene>
<comment type="caution">
    <text evidence="1">The sequence shown here is derived from an EMBL/GenBank/DDBJ whole genome shotgun (WGS) entry which is preliminary data.</text>
</comment>
<keyword evidence="2" id="KW-1185">Reference proteome</keyword>
<dbReference type="Proteomes" id="UP001151532">
    <property type="component" value="Chromosome 10"/>
</dbReference>
<sequence length="106" mass="12621">MQEAFPHQRFKIQQTHFRKGPETAQTQYGLNKNSNFTINLINQVNLHIHKLHYAEFRTCKTEIMPSWHGTILEREVPILRQISNARTINTLMIRRHTKKETQNLQS</sequence>
<name>A0A9Q0TU51_SALPP</name>
<protein>
    <submittedName>
        <fullName evidence="1">Uncharacterized protein</fullName>
    </submittedName>
</protein>